<organism evidence="5 6">
    <name type="scientific">Quercus lobata</name>
    <name type="common">Valley oak</name>
    <dbReference type="NCBI Taxonomy" id="97700"/>
    <lineage>
        <taxon>Eukaryota</taxon>
        <taxon>Viridiplantae</taxon>
        <taxon>Streptophyta</taxon>
        <taxon>Embryophyta</taxon>
        <taxon>Tracheophyta</taxon>
        <taxon>Spermatophyta</taxon>
        <taxon>Magnoliopsida</taxon>
        <taxon>eudicotyledons</taxon>
        <taxon>Gunneridae</taxon>
        <taxon>Pentapetalae</taxon>
        <taxon>rosids</taxon>
        <taxon>fabids</taxon>
        <taxon>Fagales</taxon>
        <taxon>Fagaceae</taxon>
        <taxon>Quercus</taxon>
    </lineage>
</organism>
<keyword evidence="3" id="KW-0012">Acyltransferase</keyword>
<reference evidence="5" key="2">
    <citation type="submission" date="2021-01" db="UniProtKB">
        <authorList>
            <consortium name="EnsemblPlants"/>
        </authorList>
    </citation>
    <scope>IDENTIFICATION</scope>
</reference>
<dbReference type="InterPro" id="IPR001099">
    <property type="entry name" value="Chalcone/stilbene_synt_N"/>
</dbReference>
<dbReference type="PANTHER" id="PTHR11877">
    <property type="entry name" value="HYDROXYMETHYLGLUTARYL-COA SYNTHASE"/>
    <property type="match status" value="1"/>
</dbReference>
<dbReference type="Gene3D" id="3.40.47.10">
    <property type="match status" value="1"/>
</dbReference>
<evidence type="ECO:0000313" key="5">
    <source>
        <dbReference type="EnsemblPlants" id="QL09p031547:mrna"/>
    </source>
</evidence>
<dbReference type="Gramene" id="QL09p031547:mrna">
    <property type="protein sequence ID" value="QL09p031547:mrna"/>
    <property type="gene ID" value="QL09p031547"/>
</dbReference>
<evidence type="ECO:0000313" key="6">
    <source>
        <dbReference type="Proteomes" id="UP000594261"/>
    </source>
</evidence>
<name>A0A7N2MJW1_QUELO</name>
<reference evidence="5 6" key="1">
    <citation type="journal article" date="2016" name="G3 (Bethesda)">
        <title>First Draft Assembly and Annotation of the Genome of a California Endemic Oak Quercus lobata Nee (Fagaceae).</title>
        <authorList>
            <person name="Sork V.L."/>
            <person name="Fitz-Gibbon S.T."/>
            <person name="Puiu D."/>
            <person name="Crepeau M."/>
            <person name="Gugger P.F."/>
            <person name="Sherman R."/>
            <person name="Stevens K."/>
            <person name="Langley C.H."/>
            <person name="Pellegrini M."/>
            <person name="Salzberg S.L."/>
        </authorList>
    </citation>
    <scope>NUCLEOTIDE SEQUENCE [LARGE SCALE GENOMIC DNA]</scope>
    <source>
        <strain evidence="5 6">cv. SW786</strain>
    </source>
</reference>
<evidence type="ECO:0000259" key="4">
    <source>
        <dbReference type="Pfam" id="PF00195"/>
    </source>
</evidence>
<protein>
    <recommendedName>
        <fullName evidence="4">Chalcone/stilbene synthase N-terminal domain-containing protein</fullName>
    </recommendedName>
</protein>
<sequence length="184" mass="20417">MALVGNLKEAQSAKGPTTILAIATVNSENIVYQKDYPNFYFRVTKSEHKTGLKEKLKRICENSAIRKCHFYLTEEILKANPKICTYNAPSLDASQDMVVLEVPKLGKEAALKAIKEWGQPVSKNTHLVFSTSAGVDMLGADFQLTKLLGLNPNIKRFMIYQQGYYAGGTCLRLAKDLAKNNVDA</sequence>
<comment type="similarity">
    <text evidence="1">Belongs to the thiolase-like superfamily. Chalcone/stilbene synthases family.</text>
</comment>
<dbReference type="FunFam" id="3.40.47.10:FF:000025">
    <property type="entry name" value="Chalcone synthase 2"/>
    <property type="match status" value="1"/>
</dbReference>
<dbReference type="GO" id="GO:0030639">
    <property type="term" value="P:polyketide biosynthetic process"/>
    <property type="evidence" value="ECO:0007669"/>
    <property type="project" value="TreeGrafter"/>
</dbReference>
<dbReference type="Pfam" id="PF00195">
    <property type="entry name" value="Chal_sti_synt_N"/>
    <property type="match status" value="1"/>
</dbReference>
<dbReference type="OMA" id="LACINEW"/>
<keyword evidence="2" id="KW-0808">Transferase</keyword>
<dbReference type="InterPro" id="IPR011141">
    <property type="entry name" value="Polyketide_synthase_type-III"/>
</dbReference>
<dbReference type="InterPro" id="IPR016039">
    <property type="entry name" value="Thiolase-like"/>
</dbReference>
<dbReference type="EMBL" id="LRBV02000009">
    <property type="status" value="NOT_ANNOTATED_CDS"/>
    <property type="molecule type" value="Genomic_DNA"/>
</dbReference>
<dbReference type="Proteomes" id="UP000594261">
    <property type="component" value="Chromosome 9"/>
</dbReference>
<proteinExistence type="inferred from homology"/>
<accession>A0A7N2MJW1</accession>
<evidence type="ECO:0000256" key="2">
    <source>
        <dbReference type="ARBA" id="ARBA00022679"/>
    </source>
</evidence>
<dbReference type="InParanoid" id="A0A7N2MJW1"/>
<evidence type="ECO:0000256" key="3">
    <source>
        <dbReference type="ARBA" id="ARBA00023315"/>
    </source>
</evidence>
<evidence type="ECO:0000256" key="1">
    <source>
        <dbReference type="ARBA" id="ARBA00005531"/>
    </source>
</evidence>
<dbReference type="GO" id="GO:0016747">
    <property type="term" value="F:acyltransferase activity, transferring groups other than amino-acyl groups"/>
    <property type="evidence" value="ECO:0007669"/>
    <property type="project" value="InterPro"/>
</dbReference>
<dbReference type="EnsemblPlants" id="QL09p031547:mrna">
    <property type="protein sequence ID" value="QL09p031547:mrna"/>
    <property type="gene ID" value="QL09p031547"/>
</dbReference>
<dbReference type="SUPFAM" id="SSF53901">
    <property type="entry name" value="Thiolase-like"/>
    <property type="match status" value="1"/>
</dbReference>
<dbReference type="PANTHER" id="PTHR11877:SF14">
    <property type="entry name" value="CHALCONE SYNTHASE"/>
    <property type="match status" value="1"/>
</dbReference>
<keyword evidence="6" id="KW-1185">Reference proteome</keyword>
<feature type="domain" description="Chalcone/stilbene synthase N-terminal" evidence="4">
    <location>
        <begin position="6"/>
        <end position="182"/>
    </location>
</feature>
<dbReference type="AlphaFoldDB" id="A0A7N2MJW1"/>